<gene>
    <name evidence="1" type="ORF">L6164_019214</name>
</gene>
<dbReference type="Proteomes" id="UP000828941">
    <property type="component" value="Chromosome 7"/>
</dbReference>
<sequence>MAGTGTSFAPNVIRFRSAILEIPRNNRSSASFSVRISSKSNGVSATCDDRAAGPYCIYVGPIDTASKETLEALYSQARDAYYSGEPLIVDDMFDRVELKLRWYGSKSVVKYPRCSIRRQSTYADAEGRKICLWSLH</sequence>
<evidence type="ECO:0000313" key="2">
    <source>
        <dbReference type="Proteomes" id="UP000828941"/>
    </source>
</evidence>
<keyword evidence="2" id="KW-1185">Reference proteome</keyword>
<dbReference type="EMBL" id="CM039432">
    <property type="protein sequence ID" value="KAI4334531.1"/>
    <property type="molecule type" value="Genomic_DNA"/>
</dbReference>
<organism evidence="1 2">
    <name type="scientific">Bauhinia variegata</name>
    <name type="common">Purple orchid tree</name>
    <name type="synonym">Phanera variegata</name>
    <dbReference type="NCBI Taxonomy" id="167791"/>
    <lineage>
        <taxon>Eukaryota</taxon>
        <taxon>Viridiplantae</taxon>
        <taxon>Streptophyta</taxon>
        <taxon>Embryophyta</taxon>
        <taxon>Tracheophyta</taxon>
        <taxon>Spermatophyta</taxon>
        <taxon>Magnoliopsida</taxon>
        <taxon>eudicotyledons</taxon>
        <taxon>Gunneridae</taxon>
        <taxon>Pentapetalae</taxon>
        <taxon>rosids</taxon>
        <taxon>fabids</taxon>
        <taxon>Fabales</taxon>
        <taxon>Fabaceae</taxon>
        <taxon>Cercidoideae</taxon>
        <taxon>Cercideae</taxon>
        <taxon>Bauhiniinae</taxon>
        <taxon>Bauhinia</taxon>
    </lineage>
</organism>
<comment type="caution">
    <text evidence="1">The sequence shown here is derived from an EMBL/GenBank/DDBJ whole genome shotgun (WGS) entry which is preliminary data.</text>
</comment>
<evidence type="ECO:0000313" key="1">
    <source>
        <dbReference type="EMBL" id="KAI4334531.1"/>
    </source>
</evidence>
<reference evidence="1 2" key="1">
    <citation type="journal article" date="2022" name="DNA Res.">
        <title>Chromosomal-level genome assembly of the orchid tree Bauhinia variegata (Leguminosae; Cercidoideae) supports the allotetraploid origin hypothesis of Bauhinia.</title>
        <authorList>
            <person name="Zhong Y."/>
            <person name="Chen Y."/>
            <person name="Zheng D."/>
            <person name="Pang J."/>
            <person name="Liu Y."/>
            <person name="Luo S."/>
            <person name="Meng S."/>
            <person name="Qian L."/>
            <person name="Wei D."/>
            <person name="Dai S."/>
            <person name="Zhou R."/>
        </authorList>
    </citation>
    <scope>NUCLEOTIDE SEQUENCE [LARGE SCALE GENOMIC DNA]</scope>
    <source>
        <strain evidence="1">BV-YZ2020</strain>
    </source>
</reference>
<name>A0ACB9NHA7_BAUVA</name>
<proteinExistence type="predicted"/>
<protein>
    <submittedName>
        <fullName evidence="1">Uncharacterized protein</fullName>
    </submittedName>
</protein>
<accession>A0ACB9NHA7</accession>